<proteinExistence type="predicted"/>
<organism evidence="1 2">
    <name type="scientific">Actinomadura keratinilytica</name>
    <dbReference type="NCBI Taxonomy" id="547461"/>
    <lineage>
        <taxon>Bacteria</taxon>
        <taxon>Bacillati</taxon>
        <taxon>Actinomycetota</taxon>
        <taxon>Actinomycetes</taxon>
        <taxon>Streptosporangiales</taxon>
        <taxon>Thermomonosporaceae</taxon>
        <taxon>Actinomadura</taxon>
    </lineage>
</organism>
<name>A0ABP7ZGV5_9ACTN</name>
<evidence type="ECO:0000313" key="2">
    <source>
        <dbReference type="Proteomes" id="UP001500266"/>
    </source>
</evidence>
<comment type="caution">
    <text evidence="1">The sequence shown here is derived from an EMBL/GenBank/DDBJ whole genome shotgun (WGS) entry which is preliminary data.</text>
</comment>
<protein>
    <submittedName>
        <fullName evidence="1">Uncharacterized protein</fullName>
    </submittedName>
</protein>
<keyword evidence="2" id="KW-1185">Reference proteome</keyword>
<gene>
    <name evidence="1" type="ORF">GCM10022416_59100</name>
</gene>
<evidence type="ECO:0000313" key="1">
    <source>
        <dbReference type="EMBL" id="GAA4157522.1"/>
    </source>
</evidence>
<accession>A0ABP7ZGV5</accession>
<sequence>MKTIKTTAAAHRPAHAALVRDTGTDRGRSFDAGAGRCGVRDHRRIGMTSPLSGGSAGVASQPQGGDVVIAGCLHSNINF</sequence>
<reference evidence="2" key="1">
    <citation type="journal article" date="2019" name="Int. J. Syst. Evol. Microbiol.">
        <title>The Global Catalogue of Microorganisms (GCM) 10K type strain sequencing project: providing services to taxonomists for standard genome sequencing and annotation.</title>
        <authorList>
            <consortium name="The Broad Institute Genomics Platform"/>
            <consortium name="The Broad Institute Genome Sequencing Center for Infectious Disease"/>
            <person name="Wu L."/>
            <person name="Ma J."/>
        </authorList>
    </citation>
    <scope>NUCLEOTIDE SEQUENCE [LARGE SCALE GENOMIC DNA]</scope>
    <source>
        <strain evidence="2">JCM 17316</strain>
    </source>
</reference>
<dbReference type="EMBL" id="BAABDO010000157">
    <property type="protein sequence ID" value="GAA4157522.1"/>
    <property type="molecule type" value="Genomic_DNA"/>
</dbReference>
<dbReference type="Proteomes" id="UP001500266">
    <property type="component" value="Unassembled WGS sequence"/>
</dbReference>